<gene>
    <name evidence="1" type="ORF">AVEN_114360_1</name>
</gene>
<dbReference type="AlphaFoldDB" id="A0A4Y2TL45"/>
<reference evidence="1 2" key="1">
    <citation type="journal article" date="2019" name="Sci. Rep.">
        <title>Orb-weaving spider Araneus ventricosus genome elucidates the spidroin gene catalogue.</title>
        <authorList>
            <person name="Kono N."/>
            <person name="Nakamura H."/>
            <person name="Ohtoshi R."/>
            <person name="Moran D.A.P."/>
            <person name="Shinohara A."/>
            <person name="Yoshida Y."/>
            <person name="Fujiwara M."/>
            <person name="Mori M."/>
            <person name="Tomita M."/>
            <person name="Arakawa K."/>
        </authorList>
    </citation>
    <scope>NUCLEOTIDE SEQUENCE [LARGE SCALE GENOMIC DNA]</scope>
</reference>
<proteinExistence type="predicted"/>
<dbReference type="EMBL" id="BGPR01029534">
    <property type="protein sequence ID" value="GBO01365.1"/>
    <property type="molecule type" value="Genomic_DNA"/>
</dbReference>
<evidence type="ECO:0000313" key="2">
    <source>
        <dbReference type="Proteomes" id="UP000499080"/>
    </source>
</evidence>
<dbReference type="Proteomes" id="UP000499080">
    <property type="component" value="Unassembled WGS sequence"/>
</dbReference>
<evidence type="ECO:0000313" key="1">
    <source>
        <dbReference type="EMBL" id="GBO01365.1"/>
    </source>
</evidence>
<organism evidence="1 2">
    <name type="scientific">Araneus ventricosus</name>
    <name type="common">Orbweaver spider</name>
    <name type="synonym">Epeira ventricosa</name>
    <dbReference type="NCBI Taxonomy" id="182803"/>
    <lineage>
        <taxon>Eukaryota</taxon>
        <taxon>Metazoa</taxon>
        <taxon>Ecdysozoa</taxon>
        <taxon>Arthropoda</taxon>
        <taxon>Chelicerata</taxon>
        <taxon>Arachnida</taxon>
        <taxon>Araneae</taxon>
        <taxon>Araneomorphae</taxon>
        <taxon>Entelegynae</taxon>
        <taxon>Araneoidea</taxon>
        <taxon>Araneidae</taxon>
        <taxon>Araneus</taxon>
    </lineage>
</organism>
<name>A0A4Y2TL45_ARAVE</name>
<comment type="caution">
    <text evidence="1">The sequence shown here is derived from an EMBL/GenBank/DDBJ whole genome shotgun (WGS) entry which is preliminary data.</text>
</comment>
<protein>
    <submittedName>
        <fullName evidence="1">Uncharacterized protein</fullName>
    </submittedName>
</protein>
<accession>A0A4Y2TL45</accession>
<sequence length="85" mass="9161">MAGCHFASFHHHTGLTPNPMSLLVLSSAMGRGGSFSQQHFPEVGNRTLPASSVGIRVAILAFLRPNYGYLVFFKALGLKAVFAKK</sequence>
<keyword evidence="2" id="KW-1185">Reference proteome</keyword>